<evidence type="ECO:0000313" key="4">
    <source>
        <dbReference type="Proteomes" id="UP000222366"/>
    </source>
</evidence>
<evidence type="ECO:0000259" key="2">
    <source>
        <dbReference type="Pfam" id="PF11924"/>
    </source>
</evidence>
<name>A0A2D0KNN7_9GAMM</name>
<dbReference type="Gene3D" id="2.40.160.160">
    <property type="entry name" value="Inverse autotransporter, beta-domain"/>
    <property type="match status" value="1"/>
</dbReference>
<organism evidence="3 4">
    <name type="scientific">Xenorhabdus stockiae</name>
    <dbReference type="NCBI Taxonomy" id="351614"/>
    <lineage>
        <taxon>Bacteria</taxon>
        <taxon>Pseudomonadati</taxon>
        <taxon>Pseudomonadota</taxon>
        <taxon>Gammaproteobacteria</taxon>
        <taxon>Enterobacterales</taxon>
        <taxon>Morganellaceae</taxon>
        <taxon>Xenorhabdus</taxon>
    </lineage>
</organism>
<dbReference type="Gene3D" id="2.60.40.10">
    <property type="entry name" value="Immunoglobulins"/>
    <property type="match status" value="1"/>
</dbReference>
<dbReference type="SUPFAM" id="SSF49373">
    <property type="entry name" value="Invasin/intimin cell-adhesion fragments"/>
    <property type="match status" value="1"/>
</dbReference>
<dbReference type="InterPro" id="IPR013783">
    <property type="entry name" value="Ig-like_fold"/>
</dbReference>
<proteinExistence type="inferred from homology"/>
<dbReference type="PANTHER" id="PTHR39576:SF2">
    <property type="entry name" value="ATTACHING AND EFFACING PROTEIN HOMOLOG-RELATED"/>
    <property type="match status" value="1"/>
</dbReference>
<dbReference type="PRINTS" id="PR01369">
    <property type="entry name" value="INTIMIN"/>
</dbReference>
<protein>
    <submittedName>
        <fullName evidence="3">Putative invasin</fullName>
    </submittedName>
</protein>
<gene>
    <name evidence="3" type="ORF">Xsto_02489</name>
</gene>
<dbReference type="InterPro" id="IPR038177">
    <property type="entry name" value="IAT_beta_sf"/>
</dbReference>
<comment type="similarity">
    <text evidence="1">Belongs to the intimin/invasin family.</text>
</comment>
<dbReference type="GO" id="GO:0009279">
    <property type="term" value="C:cell outer membrane"/>
    <property type="evidence" value="ECO:0007669"/>
    <property type="project" value="TreeGrafter"/>
</dbReference>
<dbReference type="RefSeq" id="WP_099125231.1">
    <property type="nucleotide sequence ID" value="NZ_CAWNRH010000095.1"/>
</dbReference>
<evidence type="ECO:0000256" key="1">
    <source>
        <dbReference type="ARBA" id="ARBA00010116"/>
    </source>
</evidence>
<dbReference type="Pfam" id="PF11924">
    <property type="entry name" value="IAT_beta"/>
    <property type="match status" value="1"/>
</dbReference>
<evidence type="ECO:0000313" key="3">
    <source>
        <dbReference type="EMBL" id="PHM65026.1"/>
    </source>
</evidence>
<dbReference type="InterPro" id="IPR051715">
    <property type="entry name" value="Intimin-Invasin_domain"/>
</dbReference>
<dbReference type="FunFam" id="2.40.160.160:FF:000001">
    <property type="entry name" value="Intimin-like inverse autotransporter SinH"/>
    <property type="match status" value="1"/>
</dbReference>
<sequence length="1322" mass="146601">MPSYIGKIIVFFTIFYTLLIPSTIMHAFAEGYINHEETSISKIDNVDSQVTESSKKFLTQEADKKGGTGNTSHTSEYEHADAIGRNIQMAGNILSSSSSELAEQAKSYALGKVNSTISSEAQKWLSQSGTAKINFGFDRKGRLENNSVDLLLPIYDNQAAWFFFSQLGYRNKDSRNTVNLGLGGRYFSQNWMYGLNTFYDYDITGKNRRVGLGGELWGDYIKFSTNGYYRLSDWQISRNFEEHHERPANGYDINGEFFLSAYPNLGGKFSYEQYFGDNVTLFNRKTKQKNPSLAKIGVTYTPIPLITMGVDYKQGERGQSETQFLTNFNLRFGVPLSAQLSPDNVASMRTLAGSRYDLVERNNHIVLDHREVPKSELSVPGIIVGYSREIHDITKELSANTAIQQINIEKGNAKEEFIKNGGDIYLNSGRIYIKFPEYLSGENKNNSYALNLSAELKNDQKTKPQQMKVIVRPFEIKKGDGANFTPPGPLLASGDQGYTFNPIITFDTPNNPNMIKNATIHNVEWFAIPVGASASEVATGTSTASLTLDDNICNNSEITDNTKKLEFKPNSSFKQIKIMDDGHIAESDRVTLMSTGYVGTVAVCVAMDSQPKKFMGKVVFGTKFIPTPKNYHIDKITVTPDKPRTADGKQFYTYTAQVVDNENHPLQKKTTISGVEWNIKNPVTGLTLDAPKGDVETDETGKLQAKLTSTVKVDDVMVSLAIEGLDPVYAKPAVSFSLEGISFKSVCNKSELVFDSCEYTVKVTNSDGDPEKGKVTWKLKKNIPGVCLNPAENGTCPNPPAESVKTVIGVDGIATIKLKSEVAASDVIVTASTGGNTEEAPPVEFKWPTIQSVKLDNPNGSVIPGEKRYSITAKVKGADGKTDYSGDNFKFIWSVEPQDVGLSLSSSNEVDKVLNGELKIGLISSTDTPPSTVAKVCLTMVGVPEPNQQCTDPIKFKYPPVDFEIASVEVWKVERNGSEQDFDQKKPLIGNKGFVSNPDRYKYRALIVKKGDPKKEPIRNYPFDKVEWTRDQTQIDYDKLPKPQPDKDKFTTDGEGYLYATLESEVGVYKDIKVTLTLPNQKGEKETNSTDGKYLVNFNPYSQQAKMYVYNPGPGNKILASKLFDSPQPYNVFGSIHAELRPYSKPEQDFDKKELTYSTNPISYVINLGDNDKGPITFLGTDNVTLQATLKSTKGTIDLYEYKIDSLRYLIYAATSGDHAADSEFSCESIATNEGTFHSYNITDFVGSTPKEGLPVRDEFVNLYNWGLFGYGKKLGTNRVKIKVTSNTPGKPYTIYKAYDLASGESPIDDDPHARGYLVCKN</sequence>
<dbReference type="EMBL" id="NJAJ01000021">
    <property type="protein sequence ID" value="PHM65026.1"/>
    <property type="molecule type" value="Genomic_DNA"/>
</dbReference>
<comment type="caution">
    <text evidence="3">The sequence shown here is derived from an EMBL/GenBank/DDBJ whole genome shotgun (WGS) entry which is preliminary data.</text>
</comment>
<accession>A0A2D0KNN7</accession>
<keyword evidence="4" id="KW-1185">Reference proteome</keyword>
<dbReference type="Proteomes" id="UP000222366">
    <property type="component" value="Unassembled WGS sequence"/>
</dbReference>
<feature type="domain" description="Inverse autotransporter beta-domain" evidence="2">
    <location>
        <begin position="91"/>
        <end position="363"/>
    </location>
</feature>
<dbReference type="InterPro" id="IPR024519">
    <property type="entry name" value="IAT_beta"/>
</dbReference>
<dbReference type="InterPro" id="IPR003535">
    <property type="entry name" value="Intimin/invasin_bac"/>
</dbReference>
<dbReference type="PANTHER" id="PTHR39576">
    <property type="entry name" value="ATTACHING AND EFFACING PROTEIN HOMOLOG-RELATED-RELATED"/>
    <property type="match status" value="1"/>
</dbReference>
<dbReference type="GO" id="GO:0007155">
    <property type="term" value="P:cell adhesion"/>
    <property type="evidence" value="ECO:0007669"/>
    <property type="project" value="InterPro"/>
</dbReference>
<reference evidence="3 4" key="1">
    <citation type="journal article" date="2017" name="Nat. Microbiol.">
        <title>Natural product diversity associated with the nematode symbionts Photorhabdus and Xenorhabdus.</title>
        <authorList>
            <person name="Tobias N.J."/>
            <person name="Wolff H."/>
            <person name="Djahanschiri B."/>
            <person name="Grundmann F."/>
            <person name="Kronenwerth M."/>
            <person name="Shi Y.M."/>
            <person name="Simonyi S."/>
            <person name="Grun P."/>
            <person name="Shapiro-Ilan D."/>
            <person name="Pidot S.J."/>
            <person name="Stinear T.P."/>
            <person name="Ebersberger I."/>
            <person name="Bode H.B."/>
        </authorList>
    </citation>
    <scope>NUCLEOTIDE SEQUENCE [LARGE SCALE GENOMIC DNA]</scope>
    <source>
        <strain evidence="3 4">DSM 17904</strain>
    </source>
</reference>
<dbReference type="InterPro" id="IPR008964">
    <property type="entry name" value="Invasin/intimin_cell_adhesion"/>
</dbReference>